<dbReference type="AlphaFoldDB" id="A0A383AVM8"/>
<evidence type="ECO:0000259" key="1">
    <source>
        <dbReference type="Pfam" id="PF00669"/>
    </source>
</evidence>
<dbReference type="GO" id="GO:0009288">
    <property type="term" value="C:bacterial-type flagellum"/>
    <property type="evidence" value="ECO:0007669"/>
    <property type="project" value="InterPro"/>
</dbReference>
<dbReference type="EMBL" id="UINC01195158">
    <property type="protein sequence ID" value="SVE11589.1"/>
    <property type="molecule type" value="Genomic_DNA"/>
</dbReference>
<accession>A0A383AVM8</accession>
<reference evidence="2" key="1">
    <citation type="submission" date="2018-05" db="EMBL/GenBank/DDBJ databases">
        <authorList>
            <person name="Lanie J.A."/>
            <person name="Ng W.-L."/>
            <person name="Kazmierczak K.M."/>
            <person name="Andrzejewski T.M."/>
            <person name="Davidsen T.M."/>
            <person name="Wayne K.J."/>
            <person name="Tettelin H."/>
            <person name="Glass J.I."/>
            <person name="Rusch D."/>
            <person name="Podicherti R."/>
            <person name="Tsui H.-C.T."/>
            <person name="Winkler M.E."/>
        </authorList>
    </citation>
    <scope>NUCLEOTIDE SEQUENCE</scope>
</reference>
<proteinExistence type="predicted"/>
<dbReference type="InterPro" id="IPR001029">
    <property type="entry name" value="Flagellin_N"/>
</dbReference>
<name>A0A383AVM8_9ZZZZ</name>
<dbReference type="Gene3D" id="1.20.1330.10">
    <property type="entry name" value="f41 fragment of flagellin, N-terminal domain"/>
    <property type="match status" value="1"/>
</dbReference>
<evidence type="ECO:0000313" key="2">
    <source>
        <dbReference type="EMBL" id="SVE11589.1"/>
    </source>
</evidence>
<dbReference type="SUPFAM" id="SSF64518">
    <property type="entry name" value="Phase 1 flagellin"/>
    <property type="match status" value="1"/>
</dbReference>
<protein>
    <recommendedName>
        <fullName evidence="1">Flagellin N-terminal domain-containing protein</fullName>
    </recommendedName>
</protein>
<dbReference type="GO" id="GO:0005198">
    <property type="term" value="F:structural molecule activity"/>
    <property type="evidence" value="ECO:0007669"/>
    <property type="project" value="InterPro"/>
</dbReference>
<dbReference type="PANTHER" id="PTHR42792:SF2">
    <property type="entry name" value="FLAGELLIN"/>
    <property type="match status" value="1"/>
</dbReference>
<organism evidence="2">
    <name type="scientific">marine metagenome</name>
    <dbReference type="NCBI Taxonomy" id="408172"/>
    <lineage>
        <taxon>unclassified sequences</taxon>
        <taxon>metagenomes</taxon>
        <taxon>ecological metagenomes</taxon>
    </lineage>
</organism>
<feature type="domain" description="Flagellin N-terminal" evidence="1">
    <location>
        <begin position="6"/>
        <end position="76"/>
    </location>
</feature>
<dbReference type="PANTHER" id="PTHR42792">
    <property type="entry name" value="FLAGELLIN"/>
    <property type="match status" value="1"/>
</dbReference>
<feature type="non-terminal residue" evidence="2">
    <location>
        <position position="249"/>
    </location>
</feature>
<gene>
    <name evidence="2" type="ORF">METZ01_LOCUS464443</name>
</gene>
<dbReference type="Pfam" id="PF00669">
    <property type="entry name" value="Flagellin_N"/>
    <property type="match status" value="1"/>
</dbReference>
<feature type="non-terminal residue" evidence="2">
    <location>
        <position position="1"/>
    </location>
</feature>
<dbReference type="PRINTS" id="PR00207">
    <property type="entry name" value="FLAGELLIN"/>
</dbReference>
<sequence>TAVSVTVVQTAEGALGEVSNLLIGLRQLAVAAANSATNDYGALTALQTEIRTALESIDRVTRHTRFGNKPLLDGSQGAAGVGNNESVLFMGASAKTRASPVEGYMMEVTRLPEKAFFSAELDDDIAEGLRISLEEEDGNLIEVKTPEGGTAINFMSRLEKTIGDAHLNLDVSYDEEESQLKISHKEYGLAKGFSITSFKEDALTGEVGVPQLLLGLDIEGKLGGESAEGDGLELKGHSDNYMTADLRVA</sequence>
<dbReference type="InterPro" id="IPR001492">
    <property type="entry name" value="Flagellin"/>
</dbReference>